<dbReference type="GO" id="GO:0005524">
    <property type="term" value="F:ATP binding"/>
    <property type="evidence" value="ECO:0007669"/>
    <property type="project" value="UniProtKB-UniRule"/>
</dbReference>
<evidence type="ECO:0000256" key="5">
    <source>
        <dbReference type="HAMAP-Rule" id="MF_00376"/>
    </source>
</evidence>
<keyword evidence="5 7" id="KW-0418">Kinase</keyword>
<dbReference type="GO" id="GO:0005737">
    <property type="term" value="C:cytoplasm"/>
    <property type="evidence" value="ECO:0007669"/>
    <property type="project" value="UniProtKB-SubCell"/>
</dbReference>
<proteinExistence type="inferred from homology"/>
<dbReference type="RefSeq" id="WP_158356485.1">
    <property type="nucleotide sequence ID" value="NZ_CP034873.1"/>
</dbReference>
<organism evidence="7 8">
    <name type="scientific">Buchnera aphidicola</name>
    <name type="common">Hyadaphis tataricae</name>
    <dbReference type="NCBI Taxonomy" id="1241859"/>
    <lineage>
        <taxon>Bacteria</taxon>
        <taxon>Pseudomonadati</taxon>
        <taxon>Pseudomonadota</taxon>
        <taxon>Gammaproteobacteria</taxon>
        <taxon>Enterobacterales</taxon>
        <taxon>Erwiniaceae</taxon>
        <taxon>Buchnera</taxon>
    </lineage>
</organism>
<keyword evidence="2 5" id="KW-0547">Nucleotide-binding</keyword>
<comment type="similarity">
    <text evidence="1 5">Belongs to the CoaE family.</text>
</comment>
<dbReference type="Proteomes" id="UP000298773">
    <property type="component" value="Chromosome"/>
</dbReference>
<dbReference type="HAMAP" id="MF_00376">
    <property type="entry name" value="Dephospho_CoA_kinase"/>
    <property type="match status" value="1"/>
</dbReference>
<dbReference type="EC" id="2.7.1.24" evidence="5 6"/>
<dbReference type="InterPro" id="IPR001977">
    <property type="entry name" value="Depp_CoAkinase"/>
</dbReference>
<keyword evidence="5" id="KW-0963">Cytoplasm</keyword>
<evidence type="ECO:0000313" key="7">
    <source>
        <dbReference type="EMBL" id="QCI21515.1"/>
    </source>
</evidence>
<dbReference type="InterPro" id="IPR027417">
    <property type="entry name" value="P-loop_NTPase"/>
</dbReference>
<keyword evidence="5 7" id="KW-0808">Transferase</keyword>
<dbReference type="OrthoDB" id="9812943at2"/>
<evidence type="ECO:0000256" key="4">
    <source>
        <dbReference type="ARBA" id="ARBA00022993"/>
    </source>
</evidence>
<protein>
    <recommendedName>
        <fullName evidence="5 6">Dephospho-CoA kinase</fullName>
        <ecNumber evidence="5 6">2.7.1.24</ecNumber>
    </recommendedName>
    <alternativeName>
        <fullName evidence="5">Dephosphocoenzyme A kinase</fullName>
    </alternativeName>
</protein>
<dbReference type="PANTHER" id="PTHR10695:SF46">
    <property type="entry name" value="BIFUNCTIONAL COENZYME A SYNTHASE-RELATED"/>
    <property type="match status" value="1"/>
</dbReference>
<dbReference type="AlphaFoldDB" id="A0A4D6YAT7"/>
<dbReference type="PROSITE" id="PS51219">
    <property type="entry name" value="DPCK"/>
    <property type="match status" value="1"/>
</dbReference>
<comment type="catalytic activity">
    <reaction evidence="5">
        <text>3'-dephospho-CoA + ATP = ADP + CoA + H(+)</text>
        <dbReference type="Rhea" id="RHEA:18245"/>
        <dbReference type="ChEBI" id="CHEBI:15378"/>
        <dbReference type="ChEBI" id="CHEBI:30616"/>
        <dbReference type="ChEBI" id="CHEBI:57287"/>
        <dbReference type="ChEBI" id="CHEBI:57328"/>
        <dbReference type="ChEBI" id="CHEBI:456216"/>
        <dbReference type="EC" id="2.7.1.24"/>
    </reaction>
</comment>
<dbReference type="EMBL" id="CP034873">
    <property type="protein sequence ID" value="QCI21515.1"/>
    <property type="molecule type" value="Genomic_DNA"/>
</dbReference>
<sequence length="217" mass="25473">MTYIVALTGGIGSGKTTVSDCFKKIGVNVIDTDIIAKNIIEKNVKISLIIAQKIGKKILNYNNSINRSLLRKHIFENKNDRLWLENLLHPKIYQESQNQIKLLKSAWCLWVVPLLIEKKLEKKPDRILLVDTTINRQIQRIIKRDKINIQEARRMISIQASRKTRISISDDIIFNKNNIKKISQCVEYLNHFYSYLSKKHNYNQIINTKKNYLTKFF</sequence>
<dbReference type="GO" id="GO:0015937">
    <property type="term" value="P:coenzyme A biosynthetic process"/>
    <property type="evidence" value="ECO:0007669"/>
    <property type="project" value="UniProtKB-UniRule"/>
</dbReference>
<evidence type="ECO:0000256" key="2">
    <source>
        <dbReference type="ARBA" id="ARBA00022741"/>
    </source>
</evidence>
<comment type="function">
    <text evidence="5">Catalyzes the phosphorylation of the 3'-hydroxyl group of dephosphocoenzyme A to form coenzyme A.</text>
</comment>
<evidence type="ECO:0000256" key="6">
    <source>
        <dbReference type="NCBIfam" id="TIGR00152"/>
    </source>
</evidence>
<dbReference type="Gene3D" id="3.40.50.300">
    <property type="entry name" value="P-loop containing nucleotide triphosphate hydrolases"/>
    <property type="match status" value="1"/>
</dbReference>
<dbReference type="CDD" id="cd02022">
    <property type="entry name" value="DPCK"/>
    <property type="match status" value="1"/>
</dbReference>
<evidence type="ECO:0000256" key="1">
    <source>
        <dbReference type="ARBA" id="ARBA00009018"/>
    </source>
</evidence>
<dbReference type="GO" id="GO:0004140">
    <property type="term" value="F:dephospho-CoA kinase activity"/>
    <property type="evidence" value="ECO:0007669"/>
    <property type="project" value="UniProtKB-UniRule"/>
</dbReference>
<comment type="pathway">
    <text evidence="5">Cofactor biosynthesis; coenzyme A biosynthesis; CoA from (R)-pantothenate: step 5/5.</text>
</comment>
<keyword evidence="4 5" id="KW-0173">Coenzyme A biosynthesis</keyword>
<comment type="subcellular location">
    <subcellularLocation>
        <location evidence="5">Cytoplasm</location>
    </subcellularLocation>
</comment>
<feature type="binding site" evidence="5">
    <location>
        <begin position="12"/>
        <end position="17"/>
    </location>
    <ligand>
        <name>ATP</name>
        <dbReference type="ChEBI" id="CHEBI:30616"/>
    </ligand>
</feature>
<reference evidence="7 8" key="2">
    <citation type="submission" date="2019-05" db="EMBL/GenBank/DDBJ databases">
        <title>Genome evolution of the obligate endosymbiont Buchnera aphidicola.</title>
        <authorList>
            <person name="Moran N.A."/>
        </authorList>
    </citation>
    <scope>NUCLEOTIDE SEQUENCE [LARGE SCALE GENOMIC DNA]</scope>
    <source>
        <strain evidence="7 8">Hta</strain>
    </source>
</reference>
<dbReference type="PANTHER" id="PTHR10695">
    <property type="entry name" value="DEPHOSPHO-COA KINASE-RELATED"/>
    <property type="match status" value="1"/>
</dbReference>
<reference evidence="7 8" key="1">
    <citation type="submission" date="2018-12" db="EMBL/GenBank/DDBJ databases">
        <authorList>
            <person name="Chong R.A."/>
        </authorList>
    </citation>
    <scope>NUCLEOTIDE SEQUENCE [LARGE SCALE GENOMIC DNA]</scope>
    <source>
        <strain evidence="7 8">Hta</strain>
    </source>
</reference>
<keyword evidence="3 5" id="KW-0067">ATP-binding</keyword>
<accession>A0A4D6YAT7</accession>
<dbReference type="UniPathway" id="UPA00241">
    <property type="reaction ID" value="UER00356"/>
</dbReference>
<evidence type="ECO:0000313" key="8">
    <source>
        <dbReference type="Proteomes" id="UP000298773"/>
    </source>
</evidence>
<dbReference type="NCBIfam" id="TIGR00152">
    <property type="entry name" value="dephospho-CoA kinase"/>
    <property type="match status" value="1"/>
</dbReference>
<dbReference type="Pfam" id="PF01121">
    <property type="entry name" value="CoaE"/>
    <property type="match status" value="1"/>
</dbReference>
<gene>
    <name evidence="5" type="primary">coaE</name>
    <name evidence="7" type="ORF">D9V69_01005</name>
</gene>
<dbReference type="SUPFAM" id="SSF52540">
    <property type="entry name" value="P-loop containing nucleoside triphosphate hydrolases"/>
    <property type="match status" value="1"/>
</dbReference>
<evidence type="ECO:0000256" key="3">
    <source>
        <dbReference type="ARBA" id="ARBA00022840"/>
    </source>
</evidence>
<name>A0A4D6YAT7_9GAMM</name>